<dbReference type="Pfam" id="PF00581">
    <property type="entry name" value="Rhodanese"/>
    <property type="match status" value="1"/>
</dbReference>
<reference evidence="2" key="1">
    <citation type="submission" date="2018-05" db="EMBL/GenBank/DDBJ databases">
        <authorList>
            <person name="Lanie J.A."/>
            <person name="Ng W.-L."/>
            <person name="Kazmierczak K.M."/>
            <person name="Andrzejewski T.M."/>
            <person name="Davidsen T.M."/>
            <person name="Wayne K.J."/>
            <person name="Tettelin H."/>
            <person name="Glass J.I."/>
            <person name="Rusch D."/>
            <person name="Podicherti R."/>
            <person name="Tsui H.-C.T."/>
            <person name="Winkler M.E."/>
        </authorList>
    </citation>
    <scope>NUCLEOTIDE SEQUENCE</scope>
</reference>
<dbReference type="PROSITE" id="PS50206">
    <property type="entry name" value="RHODANESE_3"/>
    <property type="match status" value="1"/>
</dbReference>
<dbReference type="CDD" id="cd00158">
    <property type="entry name" value="RHOD"/>
    <property type="match status" value="1"/>
</dbReference>
<dbReference type="SUPFAM" id="SSF52821">
    <property type="entry name" value="Rhodanese/Cell cycle control phosphatase"/>
    <property type="match status" value="1"/>
</dbReference>
<proteinExistence type="predicted"/>
<dbReference type="InterPro" id="IPR050229">
    <property type="entry name" value="GlpE_sulfurtransferase"/>
</dbReference>
<accession>A0A381NFP5</accession>
<dbReference type="AlphaFoldDB" id="A0A381NFP5"/>
<dbReference type="InterPro" id="IPR001763">
    <property type="entry name" value="Rhodanese-like_dom"/>
</dbReference>
<name>A0A381NFP5_9ZZZZ</name>
<gene>
    <name evidence="2" type="ORF">METZ01_LOCUS6083</name>
</gene>
<protein>
    <recommendedName>
        <fullName evidence="1">Rhodanese domain-containing protein</fullName>
    </recommendedName>
</protein>
<evidence type="ECO:0000259" key="1">
    <source>
        <dbReference type="PROSITE" id="PS50206"/>
    </source>
</evidence>
<dbReference type="EMBL" id="UINC01000321">
    <property type="protein sequence ID" value="SUZ53229.1"/>
    <property type="molecule type" value="Genomic_DNA"/>
</dbReference>
<dbReference type="SMART" id="SM00450">
    <property type="entry name" value="RHOD"/>
    <property type="match status" value="1"/>
</dbReference>
<dbReference type="InterPro" id="IPR036873">
    <property type="entry name" value="Rhodanese-like_dom_sf"/>
</dbReference>
<evidence type="ECO:0000313" key="2">
    <source>
        <dbReference type="EMBL" id="SUZ53229.1"/>
    </source>
</evidence>
<dbReference type="PANTHER" id="PTHR43031">
    <property type="entry name" value="FAD-DEPENDENT OXIDOREDUCTASE"/>
    <property type="match status" value="1"/>
</dbReference>
<dbReference type="PANTHER" id="PTHR43031:SF18">
    <property type="entry name" value="RHODANESE-RELATED SULFURTRANSFERASES"/>
    <property type="match status" value="1"/>
</dbReference>
<feature type="domain" description="Rhodanese" evidence="1">
    <location>
        <begin position="31"/>
        <end position="121"/>
    </location>
</feature>
<organism evidence="2">
    <name type="scientific">marine metagenome</name>
    <dbReference type="NCBI Taxonomy" id="408172"/>
    <lineage>
        <taxon>unclassified sequences</taxon>
        <taxon>metagenomes</taxon>
        <taxon>ecological metagenomes</taxon>
    </lineage>
</organism>
<sequence length="122" mass="13645">MWVVTLGVIIMYHQRTASSSVGPQQAVMLINRKEAIVVDVREKKEFESGHIVDSINIPMTKLKQRITEVWKYKDKPMVVVCKLGQHSGQAAKILQEAGHADVVRLAGGLTEWKAQSLPLVQK</sequence>
<dbReference type="Gene3D" id="3.40.250.10">
    <property type="entry name" value="Rhodanese-like domain"/>
    <property type="match status" value="1"/>
</dbReference>